<dbReference type="EMBL" id="JACIEH010000003">
    <property type="protein sequence ID" value="MBB4099967.1"/>
    <property type="molecule type" value="Genomic_DNA"/>
</dbReference>
<dbReference type="RefSeq" id="WP_183999312.1">
    <property type="nucleotide sequence ID" value="NZ_JACIEH010000003.1"/>
</dbReference>
<proteinExistence type="predicted"/>
<feature type="transmembrane region" description="Helical" evidence="1">
    <location>
        <begin position="12"/>
        <end position="36"/>
    </location>
</feature>
<organism evidence="2 3">
    <name type="scientific">Sphingomonas kyeonggiensis</name>
    <dbReference type="NCBI Taxonomy" id="1268553"/>
    <lineage>
        <taxon>Bacteria</taxon>
        <taxon>Pseudomonadati</taxon>
        <taxon>Pseudomonadota</taxon>
        <taxon>Alphaproteobacteria</taxon>
        <taxon>Sphingomonadales</taxon>
        <taxon>Sphingomonadaceae</taxon>
        <taxon>Sphingomonas</taxon>
    </lineage>
</organism>
<name>A0A7W6NXS7_9SPHN</name>
<dbReference type="AlphaFoldDB" id="A0A7W6NXS7"/>
<keyword evidence="1" id="KW-0472">Membrane</keyword>
<evidence type="ECO:0000313" key="2">
    <source>
        <dbReference type="EMBL" id="MBB4099967.1"/>
    </source>
</evidence>
<keyword evidence="1" id="KW-0812">Transmembrane</keyword>
<gene>
    <name evidence="2" type="ORF">GGR46_003539</name>
</gene>
<evidence type="ECO:0000256" key="1">
    <source>
        <dbReference type="SAM" id="Phobius"/>
    </source>
</evidence>
<keyword evidence="1" id="KW-1133">Transmembrane helix</keyword>
<comment type="caution">
    <text evidence="2">The sequence shown here is derived from an EMBL/GenBank/DDBJ whole genome shotgun (WGS) entry which is preliminary data.</text>
</comment>
<dbReference type="Proteomes" id="UP000557392">
    <property type="component" value="Unassembled WGS sequence"/>
</dbReference>
<protein>
    <submittedName>
        <fullName evidence="2">Uncharacterized protein</fullName>
    </submittedName>
</protein>
<evidence type="ECO:0000313" key="3">
    <source>
        <dbReference type="Proteomes" id="UP000557392"/>
    </source>
</evidence>
<sequence length="75" mass="7901">MNKPTTFTNYAFQISIWGVIAVAASIAIAGIVDLFLQLGWGFLPKDIVMAVIVLAVAIAMKVVGTKIISFFGGGL</sequence>
<reference evidence="2 3" key="1">
    <citation type="submission" date="2020-08" db="EMBL/GenBank/DDBJ databases">
        <title>Genomic Encyclopedia of Type Strains, Phase IV (KMG-IV): sequencing the most valuable type-strain genomes for metagenomic binning, comparative biology and taxonomic classification.</title>
        <authorList>
            <person name="Goeker M."/>
        </authorList>
    </citation>
    <scope>NUCLEOTIDE SEQUENCE [LARGE SCALE GENOMIC DNA]</scope>
    <source>
        <strain evidence="2 3">DSM 101806</strain>
    </source>
</reference>
<keyword evidence="3" id="KW-1185">Reference proteome</keyword>
<feature type="transmembrane region" description="Helical" evidence="1">
    <location>
        <begin position="48"/>
        <end position="71"/>
    </location>
</feature>
<accession>A0A7W6NXS7</accession>